<keyword evidence="1" id="KW-1133">Transmembrane helix</keyword>
<feature type="transmembrane region" description="Helical" evidence="1">
    <location>
        <begin position="435"/>
        <end position="456"/>
    </location>
</feature>
<feature type="transmembrane region" description="Helical" evidence="1">
    <location>
        <begin position="30"/>
        <end position="59"/>
    </location>
</feature>
<feature type="transmembrane region" description="Helical" evidence="1">
    <location>
        <begin position="122"/>
        <end position="141"/>
    </location>
</feature>
<feature type="transmembrane region" description="Helical" evidence="1">
    <location>
        <begin position="404"/>
        <end position="423"/>
    </location>
</feature>
<sequence>MLLGLLVVHQFAVRQHLQNYTYSYFVRRTAIYGAALLLGMFVLVQLNMYSTFTLILLLFGISFYNYFKIGSLINPRGKDKNLKRRMLIAFFIFLEKRERNLKKLWHKELKNYMPKQFHRPTLLLLGIGFVAILMRFGYVGLDGYTLSKSWLESLDIVKNFDANFWLIDDYRVVGELALVNVYAKLTGISKEMALYTFGLIEAFMLCAVIFYLIATFTGSRWRLPFVGTMFFATVFYLLPVNPTIIMEHSPIYLGLFFALIFFIFLCRPKEIAHFETKYFLVQFLMASAVALINYYVLFMLMPILLVASLVDFGRNKKYILKSFLSYLLAILLMVGIKLLVCYIRKIDIYSFFTSNILSVDTYSYFPSLLVDFNTLLLLYQITASVGLLGLVFLRLNKKNIGPNLSFTIFFLLAFNISVIGFKWMDIDLFFKALTVLYPIQFAISLFAILRILDMILLKKTAWVKFKRVSTIVVLAFLTITTLMVDVTNTYSAKTGELKKEIVNLYDKLYQNQFQNSYVVVNNYYGYKLAQKEHLFLSHQQFVAEYAKRDSVFHAKKALGGAVKIKDDEILPESVFVVLTKEKSSESLFHTQEETYTGIETLLKDLKAKGRTVKTYQETEHLKVLEIINAPNLSGINEMIFNYDQGI</sequence>
<keyword evidence="1" id="KW-0812">Transmembrane</keyword>
<feature type="transmembrane region" description="Helical" evidence="1">
    <location>
        <begin position="348"/>
        <end position="365"/>
    </location>
</feature>
<feature type="transmembrane region" description="Helical" evidence="1">
    <location>
        <begin position="468"/>
        <end position="484"/>
    </location>
</feature>
<feature type="transmembrane region" description="Helical" evidence="1">
    <location>
        <begin position="221"/>
        <end position="238"/>
    </location>
</feature>
<feature type="transmembrane region" description="Helical" evidence="1">
    <location>
        <begin position="377"/>
        <end position="395"/>
    </location>
</feature>
<feature type="transmembrane region" description="Helical" evidence="1">
    <location>
        <begin position="278"/>
        <end position="303"/>
    </location>
</feature>
<feature type="transmembrane region" description="Helical" evidence="1">
    <location>
        <begin position="323"/>
        <end position="341"/>
    </location>
</feature>
<keyword evidence="1" id="KW-0472">Membrane</keyword>
<accession>A0A1V6LV91</accession>
<evidence type="ECO:0000313" key="2">
    <source>
        <dbReference type="EMBL" id="OQD44048.1"/>
    </source>
</evidence>
<organism evidence="2 3">
    <name type="scientific">Croceivirga radicis</name>
    <dbReference type="NCBI Taxonomy" id="1929488"/>
    <lineage>
        <taxon>Bacteria</taxon>
        <taxon>Pseudomonadati</taxon>
        <taxon>Bacteroidota</taxon>
        <taxon>Flavobacteriia</taxon>
        <taxon>Flavobacteriales</taxon>
        <taxon>Flavobacteriaceae</taxon>
        <taxon>Croceivirga</taxon>
    </lineage>
</organism>
<evidence type="ECO:0000256" key="1">
    <source>
        <dbReference type="SAM" id="Phobius"/>
    </source>
</evidence>
<feature type="transmembrane region" description="Helical" evidence="1">
    <location>
        <begin position="192"/>
        <end position="214"/>
    </location>
</feature>
<keyword evidence="3" id="KW-1185">Reference proteome</keyword>
<dbReference type="EMBL" id="MTBC01000001">
    <property type="protein sequence ID" value="OQD44048.1"/>
    <property type="molecule type" value="Genomic_DNA"/>
</dbReference>
<evidence type="ECO:0000313" key="3">
    <source>
        <dbReference type="Proteomes" id="UP000191680"/>
    </source>
</evidence>
<protein>
    <recommendedName>
        <fullName evidence="4">Glycosyltransferase RgtA/B/C/D-like domain-containing protein</fullName>
    </recommendedName>
</protein>
<comment type="caution">
    <text evidence="2">The sequence shown here is derived from an EMBL/GenBank/DDBJ whole genome shotgun (WGS) entry which is preliminary data.</text>
</comment>
<reference evidence="2 3" key="1">
    <citation type="submission" date="2016-12" db="EMBL/GenBank/DDBJ databases">
        <authorList>
            <person name="Song W.-J."/>
            <person name="Kurnit D.M."/>
        </authorList>
    </citation>
    <scope>NUCLEOTIDE SEQUENCE [LARGE SCALE GENOMIC DNA]</scope>
    <source>
        <strain evidence="2 3">HSG9</strain>
    </source>
</reference>
<proteinExistence type="predicted"/>
<gene>
    <name evidence="2" type="ORF">BUL40_00385</name>
</gene>
<feature type="transmembrane region" description="Helical" evidence="1">
    <location>
        <begin position="250"/>
        <end position="266"/>
    </location>
</feature>
<dbReference type="Proteomes" id="UP000191680">
    <property type="component" value="Unassembled WGS sequence"/>
</dbReference>
<dbReference type="AlphaFoldDB" id="A0A1V6LV91"/>
<name>A0A1V6LV91_9FLAO</name>
<evidence type="ECO:0008006" key="4">
    <source>
        <dbReference type="Google" id="ProtNLM"/>
    </source>
</evidence>